<sequence length="146" mass="15592">MLVTALLVACSGQTSKRTPARDPESRAVYSTDERLLIKLVRSERLSASEGVITVRVSNSEQQVAGSAVVDPSHFFIAPEGSNQTPQAAVDLSKSTLKRQTLAIHQSTGGKVFFKIKDQGVQDIVYGDDPVLAVRVGRIPAFGAVSP</sequence>
<dbReference type="HOGENOM" id="CLU_1774777_0_0_3"/>
<evidence type="ECO:0000313" key="1">
    <source>
        <dbReference type="EMBL" id="AGY60669.1"/>
    </source>
</evidence>
<keyword evidence="2" id="KW-1185">Reference proteome</keyword>
<protein>
    <submittedName>
        <fullName evidence="1">Uncharacterized protein</fullName>
    </submittedName>
</protein>
<gene>
    <name evidence="1" type="ORF">GKIL_4423</name>
</gene>
<evidence type="ECO:0000313" key="2">
    <source>
        <dbReference type="Proteomes" id="UP000017396"/>
    </source>
</evidence>
<dbReference type="STRING" id="1183438.GKIL_4423"/>
<dbReference type="Proteomes" id="UP000017396">
    <property type="component" value="Chromosome"/>
</dbReference>
<organism evidence="1 2">
    <name type="scientific">Gloeobacter kilaueensis (strain ATCC BAA-2537 / CCAP 1431/1 / ULC 316 / JS1)</name>
    <dbReference type="NCBI Taxonomy" id="1183438"/>
    <lineage>
        <taxon>Bacteria</taxon>
        <taxon>Bacillati</taxon>
        <taxon>Cyanobacteriota</taxon>
        <taxon>Cyanophyceae</taxon>
        <taxon>Gloeobacterales</taxon>
        <taxon>Gloeobacteraceae</taxon>
        <taxon>Gloeobacter</taxon>
    </lineage>
</organism>
<accession>U5QSL6</accession>
<proteinExistence type="predicted"/>
<dbReference type="AlphaFoldDB" id="U5QSL6"/>
<dbReference type="EMBL" id="CP003587">
    <property type="protein sequence ID" value="AGY60669.1"/>
    <property type="molecule type" value="Genomic_DNA"/>
</dbReference>
<name>U5QSL6_GLOK1</name>
<dbReference type="KEGG" id="glj:GKIL_4423"/>
<reference evidence="1 2" key="1">
    <citation type="journal article" date="2013" name="PLoS ONE">
        <title>Cultivation and Complete Genome Sequencing of Gloeobacter kilaueensis sp. nov., from a Lava Cave in Kilauea Caldera, Hawai'i.</title>
        <authorList>
            <person name="Saw J.H."/>
            <person name="Schatz M."/>
            <person name="Brown M.V."/>
            <person name="Kunkel D.D."/>
            <person name="Foster J.S."/>
            <person name="Shick H."/>
            <person name="Christensen S."/>
            <person name="Hou S."/>
            <person name="Wan X."/>
            <person name="Donachie S.P."/>
        </authorList>
    </citation>
    <scope>NUCLEOTIDE SEQUENCE [LARGE SCALE GENOMIC DNA]</scope>
    <source>
        <strain evidence="2">JS</strain>
    </source>
</reference>